<name>A0A6A5TI34_9PLEO</name>
<accession>A0A6A5TI34</accession>
<feature type="compositionally biased region" description="Acidic residues" evidence="2">
    <location>
        <begin position="846"/>
        <end position="865"/>
    </location>
</feature>
<feature type="region of interest" description="Disordered" evidence="2">
    <location>
        <begin position="280"/>
        <end position="319"/>
    </location>
</feature>
<feature type="compositionally biased region" description="Polar residues" evidence="2">
    <location>
        <begin position="526"/>
        <end position="538"/>
    </location>
</feature>
<keyword evidence="5" id="KW-1185">Reference proteome</keyword>
<feature type="compositionally biased region" description="Polar residues" evidence="2">
    <location>
        <begin position="174"/>
        <end position="198"/>
    </location>
</feature>
<evidence type="ECO:0000259" key="3">
    <source>
        <dbReference type="Pfam" id="PF10650"/>
    </source>
</evidence>
<feature type="compositionally biased region" description="Polar residues" evidence="2">
    <location>
        <begin position="731"/>
        <end position="751"/>
    </location>
</feature>
<proteinExistence type="predicted"/>
<dbReference type="OrthoDB" id="1922977at2759"/>
<feature type="compositionally biased region" description="Acidic residues" evidence="2">
    <location>
        <begin position="931"/>
        <end position="949"/>
    </location>
</feature>
<feature type="compositionally biased region" description="Low complexity" evidence="2">
    <location>
        <begin position="885"/>
        <end position="895"/>
    </location>
</feature>
<dbReference type="EMBL" id="ML977018">
    <property type="protein sequence ID" value="KAF1951312.1"/>
    <property type="molecule type" value="Genomic_DNA"/>
</dbReference>
<feature type="compositionally biased region" description="Polar residues" evidence="2">
    <location>
        <begin position="294"/>
        <end position="316"/>
    </location>
</feature>
<evidence type="ECO:0000256" key="1">
    <source>
        <dbReference type="SAM" id="Coils"/>
    </source>
</evidence>
<feature type="compositionally biased region" description="Acidic residues" evidence="2">
    <location>
        <begin position="896"/>
        <end position="906"/>
    </location>
</feature>
<feature type="compositionally biased region" description="Basic and acidic residues" evidence="2">
    <location>
        <begin position="822"/>
        <end position="833"/>
    </location>
</feature>
<feature type="region of interest" description="Disordered" evidence="2">
    <location>
        <begin position="661"/>
        <end position="969"/>
    </location>
</feature>
<evidence type="ECO:0000313" key="4">
    <source>
        <dbReference type="EMBL" id="KAF1951312.1"/>
    </source>
</evidence>
<evidence type="ECO:0000313" key="5">
    <source>
        <dbReference type="Proteomes" id="UP000800035"/>
    </source>
</evidence>
<feature type="region of interest" description="Disordered" evidence="2">
    <location>
        <begin position="352"/>
        <end position="550"/>
    </location>
</feature>
<protein>
    <recommendedName>
        <fullName evidence="3">Putative zinc-finger domain-containing protein</fullName>
    </recommendedName>
</protein>
<dbReference type="Pfam" id="PF10650">
    <property type="entry name" value="zf-C3H1"/>
    <property type="match status" value="1"/>
</dbReference>
<evidence type="ECO:0000256" key="2">
    <source>
        <dbReference type="SAM" id="MobiDB-lite"/>
    </source>
</evidence>
<feature type="region of interest" description="Disordered" evidence="2">
    <location>
        <begin position="1"/>
        <end position="246"/>
    </location>
</feature>
<feature type="compositionally biased region" description="Low complexity" evidence="2">
    <location>
        <begin position="424"/>
        <end position="436"/>
    </location>
</feature>
<feature type="compositionally biased region" description="Polar residues" evidence="2">
    <location>
        <begin position="414"/>
        <end position="423"/>
    </location>
</feature>
<feature type="compositionally biased region" description="Low complexity" evidence="2">
    <location>
        <begin position="20"/>
        <end position="33"/>
    </location>
</feature>
<sequence length="1141" mass="122098">MATNWQPPFGLPFAFPPQTPQQQQPPQMPHEQQNGQDGSYQTPAAEGFANPWGSIPGLNMQSYGQNTQQSPYSPSGWPPPIPTPDLAWHQAMQMQFPFMPPGAFPPPPLPGLPFPAAFPQTPSQNAAHAPVPALSPAAQPFQPSRQPALAVNDRVAEVMDSDKEDGEVSEGDRTSQPPAVNGSASRGTPRSAPQTSARSGDPMWKGYRERYNPEQPSAGHSVKPPTQQEKVADTPSSSNGISQQREEAKQFVKLLHSNNIGYRALAAEDLDPAPLRDLYRSLNLPSEPEPVPSPKTSAAVPTSSNAPASVPSTNVSGAKANPSVKVNIAGVPPAKSAPSPVDRRDYIARLQAAKKGKQAAAAAKATPLRTTPPAAPSPSVTATHQSNGEDRGARNTQIIKERIIALQNKPASPASISRPTINGTSSATVTTPSTTHPQPPSSVANNLPKPHTVPTMSFSGIPGLFMNSSPAAQAVQDPPNPRKRPLASDPTDPTTPIKRSDTGPTAGDTQHTSLPSRPASVKAAPSATSTPGAQTPGSQARAVEEDDKAKELRAKELAAVKLRARQNILKKKEETRLRELAKAAEESSREAKRLRREKLRSDLANVEAEEAANQAGILKLQDELARLQAHNEKMRQDKAKLAQELEELGINTEGLTHAALQARKDEIDSEHLSASVPATRPELPLAGQMPATDGKDNGMSTPSEALRNESEAPPHHSVQHVGIPGLGVASASASQDPSGPSLSPVTTNVHAFQTVPERSVSPAMTGTHALKTVPESRISTSFSRAGTPRQPVIAKLAGEKNAETDATATPMDTDEDFYSPKPAEEPPAHDRPEQTLPTSAPKSPSEDGEIAMSESEEEYEPDEPQEPLKPTLAETTHVPISERPASISSSSASSSSDEEETYEPPDVDFPMSDAQPRDPTVDAGESGPQGDADDGAMDISSSDESDDTESSVSSDGKDVQGNASNGGAEKITHITDDLAPELQADAGSSMTQDQNELIQAETDPWAFVPYESPLRSFKSYRYHPSYMQEVSGGFMSMTYSHQIDDKQMLCPTEGAGDTCSDPQCEYQHFHNMNLNGEKLLVQLGTANPGKTPEERQRWNEGLRQVLKDLRQKNTKDPNGIAIAIAQYRRRFLNDDTRVVNL</sequence>
<feature type="compositionally biased region" description="Basic and acidic residues" evidence="2">
    <location>
        <begin position="662"/>
        <end position="671"/>
    </location>
</feature>
<feature type="compositionally biased region" description="Pro residues" evidence="2">
    <location>
        <begin position="98"/>
        <end position="113"/>
    </location>
</feature>
<feature type="compositionally biased region" description="Basic and acidic residues" evidence="2">
    <location>
        <begin position="387"/>
        <end position="403"/>
    </location>
</feature>
<feature type="coiled-coil region" evidence="1">
    <location>
        <begin position="570"/>
        <end position="651"/>
    </location>
</feature>
<feature type="compositionally biased region" description="Polar residues" evidence="2">
    <location>
        <begin position="59"/>
        <end position="69"/>
    </location>
</feature>
<feature type="domain" description="Putative zinc-finger" evidence="3">
    <location>
        <begin position="1049"/>
        <end position="1069"/>
    </location>
</feature>
<gene>
    <name evidence="4" type="ORF">CC80DRAFT_209527</name>
</gene>
<keyword evidence="1" id="KW-0175">Coiled coil</keyword>
<dbReference type="Proteomes" id="UP000800035">
    <property type="component" value="Unassembled WGS sequence"/>
</dbReference>
<organism evidence="4 5">
    <name type="scientific">Byssothecium circinans</name>
    <dbReference type="NCBI Taxonomy" id="147558"/>
    <lineage>
        <taxon>Eukaryota</taxon>
        <taxon>Fungi</taxon>
        <taxon>Dikarya</taxon>
        <taxon>Ascomycota</taxon>
        <taxon>Pezizomycotina</taxon>
        <taxon>Dothideomycetes</taxon>
        <taxon>Pleosporomycetidae</taxon>
        <taxon>Pleosporales</taxon>
        <taxon>Massarineae</taxon>
        <taxon>Massarinaceae</taxon>
        <taxon>Byssothecium</taxon>
    </lineage>
</organism>
<reference evidence="4" key="1">
    <citation type="journal article" date="2020" name="Stud. Mycol.">
        <title>101 Dothideomycetes genomes: a test case for predicting lifestyles and emergence of pathogens.</title>
        <authorList>
            <person name="Haridas S."/>
            <person name="Albert R."/>
            <person name="Binder M."/>
            <person name="Bloem J."/>
            <person name="Labutti K."/>
            <person name="Salamov A."/>
            <person name="Andreopoulos B."/>
            <person name="Baker S."/>
            <person name="Barry K."/>
            <person name="Bills G."/>
            <person name="Bluhm B."/>
            <person name="Cannon C."/>
            <person name="Castanera R."/>
            <person name="Culley D."/>
            <person name="Daum C."/>
            <person name="Ezra D."/>
            <person name="Gonzalez J."/>
            <person name="Henrissat B."/>
            <person name="Kuo A."/>
            <person name="Liang C."/>
            <person name="Lipzen A."/>
            <person name="Lutzoni F."/>
            <person name="Magnuson J."/>
            <person name="Mondo S."/>
            <person name="Nolan M."/>
            <person name="Ohm R."/>
            <person name="Pangilinan J."/>
            <person name="Park H.-J."/>
            <person name="Ramirez L."/>
            <person name="Alfaro M."/>
            <person name="Sun H."/>
            <person name="Tritt A."/>
            <person name="Yoshinaga Y."/>
            <person name="Zwiers L.-H."/>
            <person name="Turgeon B."/>
            <person name="Goodwin S."/>
            <person name="Spatafora J."/>
            <person name="Crous P."/>
            <person name="Grigoriev I."/>
        </authorList>
    </citation>
    <scope>NUCLEOTIDE SEQUENCE</scope>
    <source>
        <strain evidence="4">CBS 675.92</strain>
    </source>
</reference>
<dbReference type="InterPro" id="IPR019607">
    <property type="entry name" value="Putative_zinc-finger_domain"/>
</dbReference>
<feature type="compositionally biased region" description="Polar residues" evidence="2">
    <location>
        <begin position="224"/>
        <end position="243"/>
    </location>
</feature>
<dbReference type="AlphaFoldDB" id="A0A6A5TI34"/>
<feature type="compositionally biased region" description="Low complexity" evidence="2">
    <location>
        <begin position="358"/>
        <end position="383"/>
    </location>
</feature>